<comment type="caution">
    <text evidence="2">The sequence shown here is derived from an EMBL/GenBank/DDBJ whole genome shotgun (WGS) entry which is preliminary data.</text>
</comment>
<evidence type="ECO:0000256" key="1">
    <source>
        <dbReference type="SAM" id="MobiDB-lite"/>
    </source>
</evidence>
<proteinExistence type="predicted"/>
<protein>
    <submittedName>
        <fullName evidence="2">Uncharacterized protein</fullName>
    </submittedName>
</protein>
<accession>A0A9N8PDA2</accession>
<dbReference type="Proteomes" id="UP000716446">
    <property type="component" value="Unassembled WGS sequence"/>
</dbReference>
<dbReference type="AlphaFoldDB" id="A0A9N8PDA2"/>
<name>A0A9N8PDA2_9PEZI</name>
<sequence>MTTQKQVVERHGPRQSLACIPAALEQIEQIQEYATLPSNRSRSACGLLYPISFYEVPNTFEHDETLVNVDDQEDISSTNGEIQEGSIENIHGEASSPTTQQDDEDDEGENNWSPNTSDNSSQDQDTSLWSNATDPWYPSTPSSPVAYTEPPIPLPAPNTLTSTYLPFSSHLALTNHFTPLALHPLVCTPIFLHSMLQLPCALSTLLNLRTSEVVCRLTPAILLDHTTYLDSSTLLPSLVKSTAFSTYPRVQGLLYFPEHAGVMEQIGEFFAVYHKAQLEMRKVQTQVEDTEGKRHDITAWAWVAAAAEGEEQWWTLEDFVAGRIIGFESVEW</sequence>
<organism evidence="2 3">
    <name type="scientific">Aureobasidium vineae</name>
    <dbReference type="NCBI Taxonomy" id="2773715"/>
    <lineage>
        <taxon>Eukaryota</taxon>
        <taxon>Fungi</taxon>
        <taxon>Dikarya</taxon>
        <taxon>Ascomycota</taxon>
        <taxon>Pezizomycotina</taxon>
        <taxon>Dothideomycetes</taxon>
        <taxon>Dothideomycetidae</taxon>
        <taxon>Dothideales</taxon>
        <taxon>Saccotheciaceae</taxon>
        <taxon>Aureobasidium</taxon>
    </lineage>
</organism>
<gene>
    <name evidence="2" type="ORF">AWRI4619_LOCUS6132</name>
</gene>
<reference evidence="2" key="1">
    <citation type="submission" date="2020-06" db="EMBL/GenBank/DDBJ databases">
        <authorList>
            <person name="Onetto C."/>
        </authorList>
    </citation>
    <scope>NUCLEOTIDE SEQUENCE</scope>
</reference>
<feature type="compositionally biased region" description="Low complexity" evidence="1">
    <location>
        <begin position="115"/>
        <end position="127"/>
    </location>
</feature>
<keyword evidence="3" id="KW-1185">Reference proteome</keyword>
<feature type="region of interest" description="Disordered" evidence="1">
    <location>
        <begin position="74"/>
        <end position="135"/>
    </location>
</feature>
<evidence type="ECO:0000313" key="2">
    <source>
        <dbReference type="EMBL" id="CAD0090061.1"/>
    </source>
</evidence>
<evidence type="ECO:0000313" key="3">
    <source>
        <dbReference type="Proteomes" id="UP000716446"/>
    </source>
</evidence>
<dbReference type="EMBL" id="CAIJEN010000008">
    <property type="protein sequence ID" value="CAD0090061.1"/>
    <property type="molecule type" value="Genomic_DNA"/>
</dbReference>